<dbReference type="AlphaFoldDB" id="A0A061QRT4"/>
<proteinExistence type="predicted"/>
<name>A0A061QRT4_9CHLO</name>
<protein>
    <submittedName>
        <fullName evidence="1">Uncharacterized protein</fullName>
    </submittedName>
</protein>
<dbReference type="EMBL" id="GBEZ01026036">
    <property type="protein sequence ID" value="JAC61120.1"/>
    <property type="molecule type" value="Transcribed_RNA"/>
</dbReference>
<accession>A0A061QRT4</accession>
<reference evidence="1" key="1">
    <citation type="submission" date="2014-05" db="EMBL/GenBank/DDBJ databases">
        <title>The transcriptome of the halophilic microalga Tetraselmis sp. GSL018 isolated from the Great Salt Lake, Utah.</title>
        <authorList>
            <person name="Jinkerson R.E."/>
            <person name="D'Adamo S."/>
            <person name="Posewitz M.C."/>
        </authorList>
    </citation>
    <scope>NUCLEOTIDE SEQUENCE</scope>
    <source>
        <strain evidence="1">GSL018</strain>
    </source>
</reference>
<organism evidence="1">
    <name type="scientific">Tetraselmis sp. GSL018</name>
    <dbReference type="NCBI Taxonomy" id="582737"/>
    <lineage>
        <taxon>Eukaryota</taxon>
        <taxon>Viridiplantae</taxon>
        <taxon>Chlorophyta</taxon>
        <taxon>core chlorophytes</taxon>
        <taxon>Chlorodendrophyceae</taxon>
        <taxon>Chlorodendrales</taxon>
        <taxon>Chlorodendraceae</taxon>
        <taxon>Tetraselmis</taxon>
    </lineage>
</organism>
<feature type="non-terminal residue" evidence="1">
    <location>
        <position position="1"/>
    </location>
</feature>
<gene>
    <name evidence="1" type="ORF">TSPGSL018_27113</name>
</gene>
<sequence length="52" mass="5733">RISSSHLQGTETPCAKWLTSALTGKLALCYGCNNVKLSSNPTRAYRRGYDEN</sequence>
<evidence type="ECO:0000313" key="1">
    <source>
        <dbReference type="EMBL" id="JAC61120.1"/>
    </source>
</evidence>